<gene>
    <name evidence="2" type="ORF">IFE08_03945</name>
</gene>
<evidence type="ECO:0000313" key="3">
    <source>
        <dbReference type="Proteomes" id="UP000593915"/>
    </source>
</evidence>
<dbReference type="Proteomes" id="UP000593915">
    <property type="component" value="Chromosome"/>
</dbReference>
<sequence length="85" mass="9810">MKNHYLFFEDSKTAISFYSEIKKAGVKCTMAPTPRAAGACCGVSILYYNPSDKSIIEQTAEHTKTRIQKFWDCENEDNPYRNRFC</sequence>
<dbReference type="EMBL" id="CP061839">
    <property type="protein sequence ID" value="QOW61548.1"/>
    <property type="molecule type" value="Genomic_DNA"/>
</dbReference>
<dbReference type="RefSeq" id="WP_020964226.1">
    <property type="nucleotide sequence ID" value="NZ_CP061839.1"/>
</dbReference>
<feature type="domain" description="Putative Se/S carrier protein-like" evidence="1">
    <location>
        <begin position="4"/>
        <end position="71"/>
    </location>
</feature>
<name>A0A7S6WQM9_9SPIR</name>
<organism evidence="2 3">
    <name type="scientific">Treponema pedis</name>
    <dbReference type="NCBI Taxonomy" id="409322"/>
    <lineage>
        <taxon>Bacteria</taxon>
        <taxon>Pseudomonadati</taxon>
        <taxon>Spirochaetota</taxon>
        <taxon>Spirochaetia</taxon>
        <taxon>Spirochaetales</taxon>
        <taxon>Treponemataceae</taxon>
        <taxon>Treponema</taxon>
    </lineage>
</organism>
<dbReference type="AlphaFoldDB" id="A0A7S6WQM9"/>
<reference evidence="2 3" key="1">
    <citation type="submission" date="2020-09" db="EMBL/GenBank/DDBJ databases">
        <title>Characterization of Treponema spp. from bovine digital dermatitis in Korea.</title>
        <authorList>
            <person name="Espiritu H.M."/>
            <person name="Cho Y.I."/>
            <person name="Mamuad L."/>
        </authorList>
    </citation>
    <scope>NUCLEOTIDE SEQUENCE [LARGE SCALE GENOMIC DNA]</scope>
    <source>
        <strain evidence="2 3">KS1</strain>
    </source>
</reference>
<proteinExistence type="predicted"/>
<protein>
    <submittedName>
        <fullName evidence="2">DUF3343 domain-containing protein</fullName>
    </submittedName>
</protein>
<dbReference type="Pfam" id="PF11823">
    <property type="entry name" value="Se_S_carrier"/>
    <property type="match status" value="1"/>
</dbReference>
<accession>A0A7S6WQM9</accession>
<evidence type="ECO:0000313" key="2">
    <source>
        <dbReference type="EMBL" id="QOW61548.1"/>
    </source>
</evidence>
<dbReference type="InterPro" id="IPR021778">
    <property type="entry name" value="Se/S_carrier-like"/>
</dbReference>
<dbReference type="GeneID" id="301089128"/>
<evidence type="ECO:0000259" key="1">
    <source>
        <dbReference type="Pfam" id="PF11823"/>
    </source>
</evidence>